<dbReference type="AlphaFoldDB" id="A0A9Q3UNL8"/>
<evidence type="ECO:0000256" key="4">
    <source>
        <dbReference type="ARBA" id="ARBA00012574"/>
    </source>
</evidence>
<evidence type="ECO:0000256" key="5">
    <source>
        <dbReference type="ARBA" id="ARBA00022670"/>
    </source>
</evidence>
<name>A0A9Q3UNL8_9GAMM</name>
<evidence type="ECO:0000256" key="1">
    <source>
        <dbReference type="ARBA" id="ARBA00001424"/>
    </source>
</evidence>
<evidence type="ECO:0000256" key="7">
    <source>
        <dbReference type="ARBA" id="ARBA00022801"/>
    </source>
</evidence>
<keyword evidence="5" id="KW-0645">Protease</keyword>
<evidence type="ECO:0000259" key="14">
    <source>
        <dbReference type="SMART" id="SM01011"/>
    </source>
</evidence>
<reference evidence="15" key="1">
    <citation type="submission" date="2021-10" db="EMBL/GenBank/DDBJ databases">
        <title>The diversity and Nitrogen Metabolism of Culturable Nitrate-Utilizing Bacteria Within the Oxygen Minimum Zone of the Changjiang (Yangtze River)Estuary.</title>
        <authorList>
            <person name="Zhang D."/>
            <person name="Zheng J."/>
            <person name="Liu S."/>
            <person name="He W."/>
        </authorList>
    </citation>
    <scope>NUCLEOTIDE SEQUENCE</scope>
    <source>
        <strain evidence="15">FXH-223</strain>
    </source>
</reference>
<evidence type="ECO:0000256" key="2">
    <source>
        <dbReference type="ARBA" id="ARBA00001936"/>
    </source>
</evidence>
<evidence type="ECO:0000256" key="6">
    <source>
        <dbReference type="ARBA" id="ARBA00022723"/>
    </source>
</evidence>
<gene>
    <name evidence="15" type="primary">pepP</name>
    <name evidence="15" type="ORF">LL252_17080</name>
</gene>
<dbReference type="CDD" id="cd01087">
    <property type="entry name" value="Prolidase"/>
    <property type="match status" value="1"/>
</dbReference>
<dbReference type="FunFam" id="3.90.230.10:FF:000002">
    <property type="entry name" value="Xaa-Pro aminopeptidase 3"/>
    <property type="match status" value="1"/>
</dbReference>
<evidence type="ECO:0000313" key="15">
    <source>
        <dbReference type="EMBL" id="MCC4310287.1"/>
    </source>
</evidence>
<dbReference type="PANTHER" id="PTHR43226:SF4">
    <property type="entry name" value="XAA-PRO AMINOPEPTIDASE 3"/>
    <property type="match status" value="1"/>
</dbReference>
<dbReference type="Gene3D" id="3.90.230.10">
    <property type="entry name" value="Creatinase/methionine aminopeptidase superfamily"/>
    <property type="match status" value="1"/>
</dbReference>
<evidence type="ECO:0000256" key="13">
    <source>
        <dbReference type="RuleBase" id="RU000590"/>
    </source>
</evidence>
<keyword evidence="9" id="KW-0464">Manganese</keyword>
<dbReference type="SMART" id="SM01011">
    <property type="entry name" value="AMP_N"/>
    <property type="match status" value="1"/>
</dbReference>
<dbReference type="GO" id="GO:0030145">
    <property type="term" value="F:manganese ion binding"/>
    <property type="evidence" value="ECO:0007669"/>
    <property type="project" value="InterPro"/>
</dbReference>
<dbReference type="EC" id="3.4.11.9" evidence="4"/>
<dbReference type="InterPro" id="IPR036005">
    <property type="entry name" value="Creatinase/aminopeptidase-like"/>
</dbReference>
<sequence length="440" mass="49798">MSIRPEEFQQRRAELMAQMEPNSIAILAAAPERTRNRDVEHPYRQDSDFWYLSGFPEPEAVMVLLPGREHGEYVLFCRERDRAREIWDGYRAGQEGAVAEYGADDAFPINDIDDILPGLVEGRNRVYYDLGRDADFDRRLMGWVNAIRERVRTGAQPPGEFVALSHLLHDMRLFKSKAEADLMRRAGQISAGAHVRAMKAVRPGLYEYQLEAEYLHEFMRHGARSPAYPSIVGGGANGCVLHYIENSAELKDGDLVLVDAGCELENYASDITRTFPVNGTFSGEQRALYELVLRSQYAAIADTHPGHHWNVPHETVVRILTEGLVDLGLLKGKVDDLIEEMAYQRFYMHRTGHWLGLDVHDVGDYRVGGEWRQLEPGMTLTVEPGLYIAPDDDTVEERWRGIGIRIEDDVLVTKDGCEVLTGDVPKDIDDIEALMKEVKS</sequence>
<evidence type="ECO:0000256" key="12">
    <source>
        <dbReference type="ARBA" id="ARBA00081411"/>
    </source>
</evidence>
<keyword evidence="7 15" id="KW-0378">Hydrolase</keyword>
<evidence type="ECO:0000256" key="10">
    <source>
        <dbReference type="ARBA" id="ARBA00069363"/>
    </source>
</evidence>
<evidence type="ECO:0000313" key="16">
    <source>
        <dbReference type="Proteomes" id="UP001108027"/>
    </source>
</evidence>
<dbReference type="PROSITE" id="PS00491">
    <property type="entry name" value="PROLINE_PEPTIDASE"/>
    <property type="match status" value="1"/>
</dbReference>
<dbReference type="SUPFAM" id="SSF55920">
    <property type="entry name" value="Creatinase/aminopeptidase"/>
    <property type="match status" value="1"/>
</dbReference>
<dbReference type="InterPro" id="IPR029149">
    <property type="entry name" value="Creatin/AminoP/Spt16_N"/>
</dbReference>
<dbReference type="InterPro" id="IPR001131">
    <property type="entry name" value="Peptidase_M24B_aminopep-P_CS"/>
</dbReference>
<protein>
    <recommendedName>
        <fullName evidence="10">Xaa-Pro aminopeptidase</fullName>
        <ecNumber evidence="4">3.4.11.9</ecNumber>
    </recommendedName>
    <alternativeName>
        <fullName evidence="11">Aminopeptidase P II</fullName>
    </alternativeName>
    <alternativeName>
        <fullName evidence="12">X-Pro aminopeptidase</fullName>
    </alternativeName>
</protein>
<comment type="caution">
    <text evidence="15">The sequence shown here is derived from an EMBL/GenBank/DDBJ whole genome shotgun (WGS) entry which is preliminary data.</text>
</comment>
<dbReference type="SUPFAM" id="SSF53092">
    <property type="entry name" value="Creatinase/prolidase N-terminal domain"/>
    <property type="match status" value="1"/>
</dbReference>
<dbReference type="PANTHER" id="PTHR43226">
    <property type="entry name" value="XAA-PRO AMINOPEPTIDASE 3"/>
    <property type="match status" value="1"/>
</dbReference>
<dbReference type="Pfam" id="PF05195">
    <property type="entry name" value="AMP_N"/>
    <property type="match status" value="1"/>
</dbReference>
<dbReference type="FunFam" id="3.40.350.10:FF:000009">
    <property type="entry name" value="Xaa-Pro aminopeptidase"/>
    <property type="match status" value="1"/>
</dbReference>
<comment type="cofactor">
    <cofactor evidence="2">
        <name>Mn(2+)</name>
        <dbReference type="ChEBI" id="CHEBI:29035"/>
    </cofactor>
</comment>
<evidence type="ECO:0000256" key="11">
    <source>
        <dbReference type="ARBA" id="ARBA00075356"/>
    </source>
</evidence>
<dbReference type="Proteomes" id="UP001108027">
    <property type="component" value="Unassembled WGS sequence"/>
</dbReference>
<evidence type="ECO:0000256" key="8">
    <source>
        <dbReference type="ARBA" id="ARBA00023049"/>
    </source>
</evidence>
<dbReference type="EMBL" id="JAJGNA010000033">
    <property type="protein sequence ID" value="MCC4310287.1"/>
    <property type="molecule type" value="Genomic_DNA"/>
</dbReference>
<keyword evidence="15" id="KW-0031">Aminopeptidase</keyword>
<dbReference type="RefSeq" id="WP_228234942.1">
    <property type="nucleotide sequence ID" value="NZ_ARXL01000176.1"/>
</dbReference>
<accession>A0A9Q3UNL8</accession>
<dbReference type="GO" id="GO:0005829">
    <property type="term" value="C:cytosol"/>
    <property type="evidence" value="ECO:0007669"/>
    <property type="project" value="TreeGrafter"/>
</dbReference>
<dbReference type="InterPro" id="IPR000994">
    <property type="entry name" value="Pept_M24"/>
</dbReference>
<comment type="catalytic activity">
    <reaction evidence="1">
        <text>Release of any N-terminal amino acid, including proline, that is linked to proline, even from a dipeptide or tripeptide.</text>
        <dbReference type="EC" id="3.4.11.9"/>
    </reaction>
</comment>
<comment type="similarity">
    <text evidence="3 13">Belongs to the peptidase M24B family.</text>
</comment>
<dbReference type="GO" id="GO:0006508">
    <property type="term" value="P:proteolysis"/>
    <property type="evidence" value="ECO:0007669"/>
    <property type="project" value="UniProtKB-KW"/>
</dbReference>
<feature type="domain" description="Aminopeptidase P N-terminal" evidence="14">
    <location>
        <begin position="3"/>
        <end position="137"/>
    </location>
</feature>
<evidence type="ECO:0000256" key="3">
    <source>
        <dbReference type="ARBA" id="ARBA00008766"/>
    </source>
</evidence>
<dbReference type="InterPro" id="IPR052433">
    <property type="entry name" value="X-Pro_dipept-like"/>
</dbReference>
<evidence type="ECO:0000256" key="9">
    <source>
        <dbReference type="ARBA" id="ARBA00023211"/>
    </source>
</evidence>
<dbReference type="Gene3D" id="3.40.350.10">
    <property type="entry name" value="Creatinase/prolidase N-terminal domain"/>
    <property type="match status" value="1"/>
</dbReference>
<dbReference type="GO" id="GO:0070006">
    <property type="term" value="F:metalloaminopeptidase activity"/>
    <property type="evidence" value="ECO:0007669"/>
    <property type="project" value="InterPro"/>
</dbReference>
<keyword evidence="6 13" id="KW-0479">Metal-binding</keyword>
<dbReference type="InterPro" id="IPR007865">
    <property type="entry name" value="Aminopep_P_N"/>
</dbReference>
<organism evidence="15 16">
    <name type="scientific">Alloalcanivorax marinus</name>
    <dbReference type="NCBI Taxonomy" id="1177169"/>
    <lineage>
        <taxon>Bacteria</taxon>
        <taxon>Pseudomonadati</taxon>
        <taxon>Pseudomonadota</taxon>
        <taxon>Gammaproteobacteria</taxon>
        <taxon>Oceanospirillales</taxon>
        <taxon>Alcanivoracaceae</taxon>
        <taxon>Alloalcanivorax</taxon>
    </lineage>
</organism>
<dbReference type="NCBIfam" id="NF008131">
    <property type="entry name" value="PRK10879.1"/>
    <property type="match status" value="1"/>
</dbReference>
<keyword evidence="16" id="KW-1185">Reference proteome</keyword>
<keyword evidence="8" id="KW-0482">Metalloprotease</keyword>
<proteinExistence type="inferred from homology"/>
<dbReference type="Pfam" id="PF00557">
    <property type="entry name" value="Peptidase_M24"/>
    <property type="match status" value="1"/>
</dbReference>